<organism evidence="2">
    <name type="scientific">Tanacetum cinerariifolium</name>
    <name type="common">Dalmatian daisy</name>
    <name type="synonym">Chrysanthemum cinerariifolium</name>
    <dbReference type="NCBI Taxonomy" id="118510"/>
    <lineage>
        <taxon>Eukaryota</taxon>
        <taxon>Viridiplantae</taxon>
        <taxon>Streptophyta</taxon>
        <taxon>Embryophyta</taxon>
        <taxon>Tracheophyta</taxon>
        <taxon>Spermatophyta</taxon>
        <taxon>Magnoliopsida</taxon>
        <taxon>eudicotyledons</taxon>
        <taxon>Gunneridae</taxon>
        <taxon>Pentapetalae</taxon>
        <taxon>asterids</taxon>
        <taxon>campanulids</taxon>
        <taxon>Asterales</taxon>
        <taxon>Asteraceae</taxon>
        <taxon>Asteroideae</taxon>
        <taxon>Anthemideae</taxon>
        <taxon>Anthemidinae</taxon>
        <taxon>Tanacetum</taxon>
    </lineage>
</organism>
<accession>A0A699I3I2</accession>
<feature type="region of interest" description="Disordered" evidence="1">
    <location>
        <begin position="1"/>
        <end position="75"/>
    </location>
</feature>
<name>A0A699I3I2_TANCI</name>
<reference evidence="2" key="1">
    <citation type="journal article" date="2019" name="Sci. Rep.">
        <title>Draft genome of Tanacetum cinerariifolium, the natural source of mosquito coil.</title>
        <authorList>
            <person name="Yamashiro T."/>
            <person name="Shiraishi A."/>
            <person name="Satake H."/>
            <person name="Nakayama K."/>
        </authorList>
    </citation>
    <scope>NUCLEOTIDE SEQUENCE</scope>
</reference>
<gene>
    <name evidence="2" type="ORF">Tci_473790</name>
</gene>
<comment type="caution">
    <text evidence="2">The sequence shown here is derived from an EMBL/GenBank/DDBJ whole genome shotgun (WGS) entry which is preliminary data.</text>
</comment>
<protein>
    <submittedName>
        <fullName evidence="2">Uncharacterized protein</fullName>
    </submittedName>
</protein>
<sequence>YLTDDEELKEEEEPIHEQAPAAPAGFAPQWIGWHDLNNNNGWIEDDDEEEVEDDKEIEMDEEEEEDGVNDNEDEA</sequence>
<proteinExistence type="predicted"/>
<dbReference type="EMBL" id="BKCJ010232443">
    <property type="protein sequence ID" value="GEZ01817.1"/>
    <property type="molecule type" value="Genomic_DNA"/>
</dbReference>
<evidence type="ECO:0000256" key="1">
    <source>
        <dbReference type="SAM" id="MobiDB-lite"/>
    </source>
</evidence>
<evidence type="ECO:0000313" key="2">
    <source>
        <dbReference type="EMBL" id="GEZ01817.1"/>
    </source>
</evidence>
<dbReference type="AlphaFoldDB" id="A0A699I3I2"/>
<feature type="non-terminal residue" evidence="2">
    <location>
        <position position="1"/>
    </location>
</feature>
<feature type="compositionally biased region" description="Acidic residues" evidence="1">
    <location>
        <begin position="1"/>
        <end position="14"/>
    </location>
</feature>
<feature type="compositionally biased region" description="Low complexity" evidence="1">
    <location>
        <begin position="17"/>
        <end position="28"/>
    </location>
</feature>
<feature type="compositionally biased region" description="Acidic residues" evidence="1">
    <location>
        <begin position="43"/>
        <end position="75"/>
    </location>
</feature>